<evidence type="ECO:0008006" key="3">
    <source>
        <dbReference type="Google" id="ProtNLM"/>
    </source>
</evidence>
<dbReference type="InterPro" id="IPR045493">
    <property type="entry name" value="DUF6435"/>
</dbReference>
<dbReference type="AlphaFoldDB" id="A0A0F9N3N3"/>
<comment type="caution">
    <text evidence="2">The sequence shown here is derived from an EMBL/GenBank/DDBJ whole genome shotgun (WGS) entry which is preliminary data.</text>
</comment>
<proteinExistence type="predicted"/>
<dbReference type="EMBL" id="LAZR01004010">
    <property type="protein sequence ID" value="KKN12634.1"/>
    <property type="molecule type" value="Genomic_DNA"/>
</dbReference>
<protein>
    <recommendedName>
        <fullName evidence="3">Lacal_2735 family protein</fullName>
    </recommendedName>
</protein>
<feature type="coiled-coil region" evidence="1">
    <location>
        <begin position="10"/>
        <end position="56"/>
    </location>
</feature>
<name>A0A0F9N3N3_9ZZZZ</name>
<gene>
    <name evidence="2" type="ORF">LCGC14_1014440</name>
</gene>
<dbReference type="Pfam" id="PF20027">
    <property type="entry name" value="DUF6435"/>
    <property type="match status" value="1"/>
</dbReference>
<reference evidence="2" key="1">
    <citation type="journal article" date="2015" name="Nature">
        <title>Complex archaea that bridge the gap between prokaryotes and eukaryotes.</title>
        <authorList>
            <person name="Spang A."/>
            <person name="Saw J.H."/>
            <person name="Jorgensen S.L."/>
            <person name="Zaremba-Niedzwiedzka K."/>
            <person name="Martijn J."/>
            <person name="Lind A.E."/>
            <person name="van Eijk R."/>
            <person name="Schleper C."/>
            <person name="Guy L."/>
            <person name="Ettema T.J."/>
        </authorList>
    </citation>
    <scope>NUCLEOTIDE SEQUENCE</scope>
</reference>
<sequence length="58" mass="6864">MFSLFKKDPTKKLRKLRQQKLEEAMQAQRKGDMRLFASITNEAEALLVEIKQLEQEKV</sequence>
<dbReference type="NCBIfam" id="NF033487">
    <property type="entry name" value="Lacal_2735_fam"/>
    <property type="match status" value="1"/>
</dbReference>
<keyword evidence="1" id="KW-0175">Coiled coil</keyword>
<organism evidence="2">
    <name type="scientific">marine sediment metagenome</name>
    <dbReference type="NCBI Taxonomy" id="412755"/>
    <lineage>
        <taxon>unclassified sequences</taxon>
        <taxon>metagenomes</taxon>
        <taxon>ecological metagenomes</taxon>
    </lineage>
</organism>
<accession>A0A0F9N3N3</accession>
<evidence type="ECO:0000313" key="2">
    <source>
        <dbReference type="EMBL" id="KKN12634.1"/>
    </source>
</evidence>
<evidence type="ECO:0000256" key="1">
    <source>
        <dbReference type="SAM" id="Coils"/>
    </source>
</evidence>